<gene>
    <name evidence="1" type="ORF">BDY21DRAFT_358907</name>
</gene>
<dbReference type="Gene3D" id="3.20.20.70">
    <property type="entry name" value="Aldolase class I"/>
    <property type="match status" value="1"/>
</dbReference>
<organism evidence="1 2">
    <name type="scientific">Lineolata rhizophorae</name>
    <dbReference type="NCBI Taxonomy" id="578093"/>
    <lineage>
        <taxon>Eukaryota</taxon>
        <taxon>Fungi</taxon>
        <taxon>Dikarya</taxon>
        <taxon>Ascomycota</taxon>
        <taxon>Pezizomycotina</taxon>
        <taxon>Dothideomycetes</taxon>
        <taxon>Dothideomycetes incertae sedis</taxon>
        <taxon>Lineolatales</taxon>
        <taxon>Lineolataceae</taxon>
        <taxon>Lineolata</taxon>
    </lineage>
</organism>
<keyword evidence="2" id="KW-1185">Reference proteome</keyword>
<dbReference type="EMBL" id="MU001707">
    <property type="protein sequence ID" value="KAF2452567.1"/>
    <property type="molecule type" value="Genomic_DNA"/>
</dbReference>
<sequence>MRAVVGEGGALVAPTGRLGLVAAAAPLGIKASGGVRTLADVRALVEEGATRIGTSSGVAIMKEAEGEGAGGGGGGGSGY</sequence>
<evidence type="ECO:0000313" key="2">
    <source>
        <dbReference type="Proteomes" id="UP000799766"/>
    </source>
</evidence>
<reference evidence="1" key="1">
    <citation type="journal article" date="2020" name="Stud. Mycol.">
        <title>101 Dothideomycetes genomes: a test case for predicting lifestyles and emergence of pathogens.</title>
        <authorList>
            <person name="Haridas S."/>
            <person name="Albert R."/>
            <person name="Binder M."/>
            <person name="Bloem J."/>
            <person name="Labutti K."/>
            <person name="Salamov A."/>
            <person name="Andreopoulos B."/>
            <person name="Baker S."/>
            <person name="Barry K."/>
            <person name="Bills G."/>
            <person name="Bluhm B."/>
            <person name="Cannon C."/>
            <person name="Castanera R."/>
            <person name="Culley D."/>
            <person name="Daum C."/>
            <person name="Ezra D."/>
            <person name="Gonzalez J."/>
            <person name="Henrissat B."/>
            <person name="Kuo A."/>
            <person name="Liang C."/>
            <person name="Lipzen A."/>
            <person name="Lutzoni F."/>
            <person name="Magnuson J."/>
            <person name="Mondo S."/>
            <person name="Nolan M."/>
            <person name="Ohm R."/>
            <person name="Pangilinan J."/>
            <person name="Park H.-J."/>
            <person name="Ramirez L."/>
            <person name="Alfaro M."/>
            <person name="Sun H."/>
            <person name="Tritt A."/>
            <person name="Yoshinaga Y."/>
            <person name="Zwiers L.-H."/>
            <person name="Turgeon B."/>
            <person name="Goodwin S."/>
            <person name="Spatafora J."/>
            <person name="Crous P."/>
            <person name="Grigoriev I."/>
        </authorList>
    </citation>
    <scope>NUCLEOTIDE SEQUENCE</scope>
    <source>
        <strain evidence="1">ATCC 16933</strain>
    </source>
</reference>
<dbReference type="Proteomes" id="UP000799766">
    <property type="component" value="Unassembled WGS sequence"/>
</dbReference>
<dbReference type="InterPro" id="IPR013785">
    <property type="entry name" value="Aldolase_TIM"/>
</dbReference>
<name>A0A6A6NM77_9PEZI</name>
<dbReference type="SUPFAM" id="SSF51569">
    <property type="entry name" value="Aldolase"/>
    <property type="match status" value="1"/>
</dbReference>
<evidence type="ECO:0000313" key="1">
    <source>
        <dbReference type="EMBL" id="KAF2452567.1"/>
    </source>
</evidence>
<evidence type="ECO:0008006" key="3">
    <source>
        <dbReference type="Google" id="ProtNLM"/>
    </source>
</evidence>
<dbReference type="OrthoDB" id="70823at2759"/>
<proteinExistence type="predicted"/>
<protein>
    <recommendedName>
        <fullName evidence="3">Deoxyribose-phosphate aldolase</fullName>
    </recommendedName>
</protein>
<accession>A0A6A6NM77</accession>
<dbReference type="AlphaFoldDB" id="A0A6A6NM77"/>